<evidence type="ECO:0000259" key="17">
    <source>
        <dbReference type="Pfam" id="PF02776"/>
    </source>
</evidence>
<evidence type="ECO:0000256" key="10">
    <source>
        <dbReference type="ARBA" id="ARBA00023052"/>
    </source>
</evidence>
<evidence type="ECO:0000256" key="13">
    <source>
        <dbReference type="RuleBase" id="RU003591"/>
    </source>
</evidence>
<name>A0A250XDV8_9CHLO</name>
<dbReference type="InterPro" id="IPR029035">
    <property type="entry name" value="DHS-like_NAD/FAD-binding_dom"/>
</dbReference>
<dbReference type="GO" id="GO:0009097">
    <property type="term" value="P:isoleucine biosynthetic process"/>
    <property type="evidence" value="ECO:0007669"/>
    <property type="project" value="UniProtKB-UniPathway"/>
</dbReference>
<dbReference type="Pfam" id="PF00205">
    <property type="entry name" value="TPP_enzyme_M"/>
    <property type="match status" value="1"/>
</dbReference>
<dbReference type="InterPro" id="IPR011766">
    <property type="entry name" value="TPP_enzyme_TPP-bd"/>
</dbReference>
<comment type="cofactor">
    <cofactor evidence="13">
        <name>Mg(2+)</name>
        <dbReference type="ChEBI" id="CHEBI:18420"/>
    </cofactor>
    <text evidence="13">Binds 1 Mg(2+) ion per subunit.</text>
</comment>
<evidence type="ECO:0000256" key="4">
    <source>
        <dbReference type="ARBA" id="ARBA00013145"/>
    </source>
</evidence>
<accession>A0A250XDV8</accession>
<dbReference type="GO" id="GO:0030976">
    <property type="term" value="F:thiamine pyrophosphate binding"/>
    <property type="evidence" value="ECO:0007669"/>
    <property type="project" value="UniProtKB-UniRule"/>
</dbReference>
<evidence type="ECO:0000313" key="19">
    <source>
        <dbReference type="Proteomes" id="UP000232323"/>
    </source>
</evidence>
<keyword evidence="6" id="KW-0359">Herbicide resistance</keyword>
<dbReference type="InterPro" id="IPR012000">
    <property type="entry name" value="Thiamin_PyroP_enz_cen_dom"/>
</dbReference>
<dbReference type="Gene3D" id="3.40.50.970">
    <property type="match status" value="2"/>
</dbReference>
<evidence type="ECO:0000313" key="18">
    <source>
        <dbReference type="EMBL" id="GAX81268.1"/>
    </source>
</evidence>
<dbReference type="OrthoDB" id="16262at2759"/>
<dbReference type="UniPathway" id="UPA00047">
    <property type="reaction ID" value="UER00055"/>
</dbReference>
<keyword evidence="10 13" id="KW-0786">Thiamine pyrophosphate</keyword>
<dbReference type="GO" id="GO:0050660">
    <property type="term" value="F:flavin adenine dinucleotide binding"/>
    <property type="evidence" value="ECO:0007669"/>
    <property type="project" value="InterPro"/>
</dbReference>
<keyword evidence="9 13" id="KW-0460">Magnesium</keyword>
<dbReference type="NCBIfam" id="TIGR00118">
    <property type="entry name" value="acolac_lg"/>
    <property type="match status" value="1"/>
</dbReference>
<protein>
    <recommendedName>
        <fullName evidence="4 13">Acetolactate synthase</fullName>
        <ecNumber evidence="4 13">2.2.1.6</ecNumber>
    </recommendedName>
</protein>
<comment type="cofactor">
    <cofactor evidence="13">
        <name>thiamine diphosphate</name>
        <dbReference type="ChEBI" id="CHEBI:58937"/>
    </cofactor>
    <text evidence="13">Binds 1 thiamine pyrophosphate per subunit.</text>
</comment>
<dbReference type="Pfam" id="PF02775">
    <property type="entry name" value="TPP_enzyme_C"/>
    <property type="match status" value="1"/>
</dbReference>
<evidence type="ECO:0000256" key="2">
    <source>
        <dbReference type="ARBA" id="ARBA00005025"/>
    </source>
</evidence>
<feature type="region of interest" description="Disordered" evidence="14">
    <location>
        <begin position="1"/>
        <end position="44"/>
    </location>
</feature>
<keyword evidence="11 13" id="KW-0100">Branched-chain amino acid biosynthesis</keyword>
<keyword evidence="7 13" id="KW-0808">Transferase</keyword>
<comment type="similarity">
    <text evidence="3 13">Belongs to the TPP enzyme family.</text>
</comment>
<dbReference type="GO" id="GO:0009099">
    <property type="term" value="P:L-valine biosynthetic process"/>
    <property type="evidence" value="ECO:0007669"/>
    <property type="project" value="UniProtKB-UniPathway"/>
</dbReference>
<dbReference type="InterPro" id="IPR012846">
    <property type="entry name" value="Acetolactate_synth_lsu"/>
</dbReference>
<dbReference type="GO" id="GO:0005948">
    <property type="term" value="C:acetolactate synthase complex"/>
    <property type="evidence" value="ECO:0007669"/>
    <property type="project" value="TreeGrafter"/>
</dbReference>
<dbReference type="Pfam" id="PF02776">
    <property type="entry name" value="TPP_enzyme_N"/>
    <property type="match status" value="1"/>
</dbReference>
<feature type="domain" description="Thiamine pyrophosphate enzyme TPP-binding" evidence="16">
    <location>
        <begin position="475"/>
        <end position="645"/>
    </location>
</feature>
<proteinExistence type="inferred from homology"/>
<evidence type="ECO:0000256" key="8">
    <source>
        <dbReference type="ARBA" id="ARBA00022723"/>
    </source>
</evidence>
<dbReference type="InterPro" id="IPR045229">
    <property type="entry name" value="TPP_enz"/>
</dbReference>
<dbReference type="GO" id="GO:0003984">
    <property type="term" value="F:acetolactate synthase activity"/>
    <property type="evidence" value="ECO:0007669"/>
    <property type="project" value="UniProtKB-EC"/>
</dbReference>
<evidence type="ECO:0000256" key="9">
    <source>
        <dbReference type="ARBA" id="ARBA00022842"/>
    </source>
</evidence>
<evidence type="ECO:0000256" key="7">
    <source>
        <dbReference type="ARBA" id="ARBA00022679"/>
    </source>
</evidence>
<gene>
    <name evidence="18" type="ORF">CEUSTIGMA_g8700.t1</name>
</gene>
<dbReference type="FunFam" id="3.40.50.1220:FF:000008">
    <property type="entry name" value="Acetolactate synthase"/>
    <property type="match status" value="1"/>
</dbReference>
<sequence length="676" mass="74757">MYCPKRTAHSTRPESSGRFTPLKPSPRTSTPASHAARGGSRRQVAISAKLADGKRMGSDELAKARIAAQAAMEKESCKDWVDRFGNEPRKGSDILVQALEREGVDILFAYPGGASMEIHQALTRSTTIKNYLCRHEQGEIFAAEGYAKCTGRVGVCIATSGPGATNLVTGLADAMMDSVPLVAITGQVPRRFIGTDAFQETPIVEITRQITKHNFLVMDIKDLARVIKEAFFLAKSGRPGPVLVDVPKDIQQQLYVPDWNEPMSITGYISRLPLSPEESKMRAVVEAIKGAKKPIIYCGGGCMDARDEVREFAKKTGIPYTQTLMGLGILPTHDDQSLGMLGMHGTVYANYSVDQADLLIALGVRFDDRVTGKLDAFATRSRIVHIDVDPAEIHKNKHAHVPVCADVKESLQMINKLLDQEPHLPEQFSPWRQELDAKKQEFPMRYPQRQDVIVPQYAIQVLGEETKGEAIITTGVGQHQMWGAQWNPYTEPRRWISSGGLGSMGFGLPAALGCATAFDGKDGRESRVVVDIDGDGSFMMNVQELATVFLEKLNVKVMLLNNQHLGMVMQWEDRFYKANRAHTYLGLPEEGREWHQTLNEADIYPDFPAMAKSFSVPARRVIKKEDLRGAIKEMLETPGPYLLEVMVPHIEHVLPMIPGGASFKDIITEGDGAQTY</sequence>
<dbReference type="GO" id="GO:0009635">
    <property type="term" value="P:response to herbicide"/>
    <property type="evidence" value="ECO:0007669"/>
    <property type="project" value="UniProtKB-KW"/>
</dbReference>
<dbReference type="SUPFAM" id="SSF52518">
    <property type="entry name" value="Thiamin diphosphate-binding fold (THDP-binding)"/>
    <property type="match status" value="2"/>
</dbReference>
<dbReference type="CDD" id="cd07035">
    <property type="entry name" value="TPP_PYR_POX_like"/>
    <property type="match status" value="1"/>
</dbReference>
<keyword evidence="8 13" id="KW-0479">Metal-binding</keyword>
<evidence type="ECO:0000256" key="1">
    <source>
        <dbReference type="ARBA" id="ARBA00004974"/>
    </source>
</evidence>
<dbReference type="AlphaFoldDB" id="A0A250XDV8"/>
<evidence type="ECO:0000256" key="14">
    <source>
        <dbReference type="SAM" id="MobiDB-lite"/>
    </source>
</evidence>
<evidence type="ECO:0000256" key="12">
    <source>
        <dbReference type="ARBA" id="ARBA00048670"/>
    </source>
</evidence>
<keyword evidence="5 13" id="KW-0028">Amino-acid biosynthesis</keyword>
<dbReference type="EMBL" id="BEGY01000063">
    <property type="protein sequence ID" value="GAX81268.1"/>
    <property type="molecule type" value="Genomic_DNA"/>
</dbReference>
<dbReference type="InterPro" id="IPR029061">
    <property type="entry name" value="THDP-binding"/>
</dbReference>
<dbReference type="PANTHER" id="PTHR18968">
    <property type="entry name" value="THIAMINE PYROPHOSPHATE ENZYMES"/>
    <property type="match status" value="1"/>
</dbReference>
<organism evidence="18 19">
    <name type="scientific">Chlamydomonas eustigma</name>
    <dbReference type="NCBI Taxonomy" id="1157962"/>
    <lineage>
        <taxon>Eukaryota</taxon>
        <taxon>Viridiplantae</taxon>
        <taxon>Chlorophyta</taxon>
        <taxon>core chlorophytes</taxon>
        <taxon>Chlorophyceae</taxon>
        <taxon>CS clade</taxon>
        <taxon>Chlamydomonadales</taxon>
        <taxon>Chlamydomonadaceae</taxon>
        <taxon>Chlamydomonas</taxon>
    </lineage>
</organism>
<dbReference type="CDD" id="cd02015">
    <property type="entry name" value="TPP_AHAS"/>
    <property type="match status" value="1"/>
</dbReference>
<dbReference type="EC" id="2.2.1.6" evidence="4 13"/>
<dbReference type="Proteomes" id="UP000232323">
    <property type="component" value="Unassembled WGS sequence"/>
</dbReference>
<comment type="pathway">
    <text evidence="2 13">Amino-acid biosynthesis; L-valine biosynthesis; L-valine from pyruvate: step 1/4.</text>
</comment>
<evidence type="ECO:0000256" key="5">
    <source>
        <dbReference type="ARBA" id="ARBA00022605"/>
    </source>
</evidence>
<dbReference type="SUPFAM" id="SSF52467">
    <property type="entry name" value="DHS-like NAD/FAD-binding domain"/>
    <property type="match status" value="1"/>
</dbReference>
<comment type="caution">
    <text evidence="18">The sequence shown here is derived from an EMBL/GenBank/DDBJ whole genome shotgun (WGS) entry which is preliminary data.</text>
</comment>
<dbReference type="STRING" id="1157962.A0A250XDV8"/>
<evidence type="ECO:0000256" key="3">
    <source>
        <dbReference type="ARBA" id="ARBA00007812"/>
    </source>
</evidence>
<feature type="domain" description="Thiamine pyrophosphate enzyme N-terminal TPP-binding" evidence="17">
    <location>
        <begin position="90"/>
        <end position="201"/>
    </location>
</feature>
<evidence type="ECO:0000259" key="15">
    <source>
        <dbReference type="Pfam" id="PF00205"/>
    </source>
</evidence>
<dbReference type="FunFam" id="3.40.50.970:FF:000007">
    <property type="entry name" value="Acetolactate synthase"/>
    <property type="match status" value="1"/>
</dbReference>
<comment type="catalytic activity">
    <reaction evidence="12 13">
        <text>2 pyruvate + H(+) = (2S)-2-acetolactate + CO2</text>
        <dbReference type="Rhea" id="RHEA:25249"/>
        <dbReference type="ChEBI" id="CHEBI:15361"/>
        <dbReference type="ChEBI" id="CHEBI:15378"/>
        <dbReference type="ChEBI" id="CHEBI:16526"/>
        <dbReference type="ChEBI" id="CHEBI:58476"/>
        <dbReference type="EC" id="2.2.1.6"/>
    </reaction>
</comment>
<dbReference type="PANTHER" id="PTHR18968:SF13">
    <property type="entry name" value="ACETOLACTATE SYNTHASE CATALYTIC SUBUNIT, MITOCHONDRIAL"/>
    <property type="match status" value="1"/>
</dbReference>
<dbReference type="InterPro" id="IPR012001">
    <property type="entry name" value="Thiamin_PyroP_enz_TPP-bd_dom"/>
</dbReference>
<feature type="domain" description="Thiamine pyrophosphate enzyme central" evidence="15">
    <location>
        <begin position="282"/>
        <end position="413"/>
    </location>
</feature>
<dbReference type="GO" id="GO:0000287">
    <property type="term" value="F:magnesium ion binding"/>
    <property type="evidence" value="ECO:0007669"/>
    <property type="project" value="UniProtKB-UniRule"/>
</dbReference>
<evidence type="ECO:0000256" key="11">
    <source>
        <dbReference type="ARBA" id="ARBA00023304"/>
    </source>
</evidence>
<evidence type="ECO:0000259" key="16">
    <source>
        <dbReference type="Pfam" id="PF02775"/>
    </source>
</evidence>
<keyword evidence="19" id="KW-1185">Reference proteome</keyword>
<evidence type="ECO:0000256" key="6">
    <source>
        <dbReference type="ARBA" id="ARBA00022646"/>
    </source>
</evidence>
<reference evidence="18 19" key="1">
    <citation type="submission" date="2017-08" db="EMBL/GenBank/DDBJ databases">
        <title>Acidophilic green algal genome provides insights into adaptation to an acidic environment.</title>
        <authorList>
            <person name="Hirooka S."/>
            <person name="Hirose Y."/>
            <person name="Kanesaki Y."/>
            <person name="Higuchi S."/>
            <person name="Fujiwara T."/>
            <person name="Onuma R."/>
            <person name="Era A."/>
            <person name="Ohbayashi R."/>
            <person name="Uzuka A."/>
            <person name="Nozaki H."/>
            <person name="Yoshikawa H."/>
            <person name="Miyagishima S.Y."/>
        </authorList>
    </citation>
    <scope>NUCLEOTIDE SEQUENCE [LARGE SCALE GENOMIC DNA]</scope>
    <source>
        <strain evidence="18 19">NIES-2499</strain>
    </source>
</reference>
<comment type="pathway">
    <text evidence="1 13">Amino-acid biosynthesis; L-isoleucine biosynthesis; L-isoleucine from 2-oxobutanoate: step 1/4.</text>
</comment>
<dbReference type="UniPathway" id="UPA00049">
    <property type="reaction ID" value="UER00059"/>
</dbReference>
<dbReference type="InterPro" id="IPR039368">
    <property type="entry name" value="AHAS_TPP"/>
</dbReference>
<dbReference type="Gene3D" id="3.40.50.1220">
    <property type="entry name" value="TPP-binding domain"/>
    <property type="match status" value="1"/>
</dbReference>